<dbReference type="InterPro" id="IPR024082">
    <property type="entry name" value="PRODH_PutA_dom_II"/>
</dbReference>
<keyword evidence="11" id="KW-1185">Reference proteome</keyword>
<keyword evidence="5" id="KW-0642">Proline metabolism</keyword>
<dbReference type="AlphaFoldDB" id="A0A318TCB2"/>
<dbReference type="EC" id="1.2.1.88" evidence="5"/>
<keyword evidence="5" id="KW-0805">Transcription regulation</keyword>
<dbReference type="OrthoDB" id="9812625at2"/>
<evidence type="ECO:0000256" key="6">
    <source>
        <dbReference type="PIRSR" id="PIRSR000197-1"/>
    </source>
</evidence>
<keyword evidence="5" id="KW-0238">DNA-binding</keyword>
<evidence type="ECO:0000259" key="7">
    <source>
        <dbReference type="Pfam" id="PF00171"/>
    </source>
</evidence>
<keyword evidence="5" id="KW-0678">Repressor</keyword>
<dbReference type="FunFam" id="3.40.309.10:FF:000005">
    <property type="entry name" value="1-pyrroline-5-carboxylate dehydrogenase 1"/>
    <property type="match status" value="1"/>
</dbReference>
<gene>
    <name evidence="10" type="ORF">BJ122_1321</name>
</gene>
<dbReference type="GO" id="GO:0003700">
    <property type="term" value="F:DNA-binding transcription factor activity"/>
    <property type="evidence" value="ECO:0007669"/>
    <property type="project" value="InterPro"/>
</dbReference>
<dbReference type="Gene3D" id="3.40.605.10">
    <property type="entry name" value="Aldehyde Dehydrogenase, Chain A, domain 1"/>
    <property type="match status" value="1"/>
</dbReference>
<dbReference type="Gene3D" id="1.20.5.460">
    <property type="entry name" value="Single helix bin"/>
    <property type="match status" value="1"/>
</dbReference>
<dbReference type="Gene3D" id="3.20.20.220">
    <property type="match status" value="1"/>
</dbReference>
<organism evidence="10 11">
    <name type="scientific">Rhodopseudomonas faecalis</name>
    <dbReference type="NCBI Taxonomy" id="99655"/>
    <lineage>
        <taxon>Bacteria</taxon>
        <taxon>Pseudomonadati</taxon>
        <taxon>Pseudomonadota</taxon>
        <taxon>Alphaproteobacteria</taxon>
        <taxon>Hyphomicrobiales</taxon>
        <taxon>Nitrobacteraceae</taxon>
        <taxon>Rhodopseudomonas</taxon>
    </lineage>
</organism>
<evidence type="ECO:0000259" key="9">
    <source>
        <dbReference type="Pfam" id="PF14850"/>
    </source>
</evidence>
<comment type="similarity">
    <text evidence="5">In the N-terminal section; belongs to the proline dehydrogenase family.</text>
</comment>
<dbReference type="Proteomes" id="UP000248148">
    <property type="component" value="Unassembled WGS sequence"/>
</dbReference>
<dbReference type="GO" id="GO:0010133">
    <property type="term" value="P:L-proline catabolic process to L-glutamate"/>
    <property type="evidence" value="ECO:0007669"/>
    <property type="project" value="UniProtKB-UniRule"/>
</dbReference>
<keyword evidence="2 5" id="KW-0560">Oxidoreductase</keyword>
<keyword evidence="5" id="KW-0804">Transcription</keyword>
<dbReference type="InterPro" id="IPR016163">
    <property type="entry name" value="Ald_DH_C"/>
</dbReference>
<dbReference type="InterPro" id="IPR016160">
    <property type="entry name" value="Ald_DH_CS_CYS"/>
</dbReference>
<keyword evidence="3 5" id="KW-0520">NAD</keyword>
<dbReference type="SUPFAM" id="SSF81935">
    <property type="entry name" value="N-terminal domain of bifunctional PutA protein"/>
    <property type="match status" value="1"/>
</dbReference>
<feature type="domain" description="Proline dehydrogenase PutA" evidence="9">
    <location>
        <begin position="59"/>
        <end position="168"/>
    </location>
</feature>
<name>A0A318TCB2_9BRAD</name>
<dbReference type="InterPro" id="IPR016161">
    <property type="entry name" value="Ald_DH/histidinol_DH"/>
</dbReference>
<comment type="caution">
    <text evidence="10">The sequence shown here is derived from an EMBL/GenBank/DDBJ whole genome shotgun (WGS) entry which is preliminary data.</text>
</comment>
<feature type="active site" evidence="6">
    <location>
        <position position="820"/>
    </location>
</feature>
<dbReference type="GO" id="GO:0003677">
    <property type="term" value="F:DNA binding"/>
    <property type="evidence" value="ECO:0007669"/>
    <property type="project" value="UniProtKB-KW"/>
</dbReference>
<feature type="active site" evidence="6">
    <location>
        <position position="786"/>
    </location>
</feature>
<dbReference type="CDD" id="cd07125">
    <property type="entry name" value="ALDH_PutA-P5CDH"/>
    <property type="match status" value="1"/>
</dbReference>
<dbReference type="PROSITE" id="PS00070">
    <property type="entry name" value="ALDEHYDE_DEHYDR_CYS"/>
    <property type="match status" value="1"/>
</dbReference>
<comment type="pathway">
    <text evidence="1 5">Amino-acid degradation; L-proline degradation into L-glutamate; L-glutamate from L-proline: step 2/2.</text>
</comment>
<comment type="function">
    <text evidence="5">Oxidizes proline to glutamate for use as a carbon and nitrogen source.</text>
</comment>
<dbReference type="RefSeq" id="WP_110782530.1">
    <property type="nucleotide sequence ID" value="NZ_QJTI01000032.1"/>
</dbReference>
<dbReference type="Pfam" id="PF14850">
    <property type="entry name" value="Pro_dh-DNA_bdg"/>
    <property type="match status" value="1"/>
</dbReference>
<evidence type="ECO:0000256" key="2">
    <source>
        <dbReference type="ARBA" id="ARBA00023002"/>
    </source>
</evidence>
<comment type="catalytic activity">
    <reaction evidence="5">
        <text>L-proline + a quinone = (S)-1-pyrroline-5-carboxylate + a quinol + H(+)</text>
        <dbReference type="Rhea" id="RHEA:23784"/>
        <dbReference type="ChEBI" id="CHEBI:15378"/>
        <dbReference type="ChEBI" id="CHEBI:17388"/>
        <dbReference type="ChEBI" id="CHEBI:24646"/>
        <dbReference type="ChEBI" id="CHEBI:60039"/>
        <dbReference type="ChEBI" id="CHEBI:132124"/>
        <dbReference type="EC" id="1.5.5.2"/>
    </reaction>
</comment>
<dbReference type="GO" id="GO:0003842">
    <property type="term" value="F:L-glutamate gamma-semialdehyde dehydrogenase activity"/>
    <property type="evidence" value="ECO:0007669"/>
    <property type="project" value="UniProtKB-UniRule"/>
</dbReference>
<dbReference type="InterPro" id="IPR024089">
    <property type="entry name" value="PRODH_PutA_dom_I/II"/>
</dbReference>
<dbReference type="UniPathway" id="UPA00261">
    <property type="reaction ID" value="UER00373"/>
</dbReference>
<evidence type="ECO:0000256" key="5">
    <source>
        <dbReference type="PIRNR" id="PIRNR000197"/>
    </source>
</evidence>
<dbReference type="InterPro" id="IPR015590">
    <property type="entry name" value="Aldehyde_DH_dom"/>
</dbReference>
<sequence length="1027" mass="109794">MPTASLPAFIADYAPDDGELAARLLDRVQFSPDAERRIDATATRLITAIRGHDHGIGGIEQVLAEFALSSKEGLALMVLAEALLRVPDALTADRFIEDKLGRGDFIHHTPRSGALVVNASAWALGLSARLLQPGDTPQGVLATMTKRVGAPAVRAATRAAMRLLGHHFVLGETIAGALERARREAAPQQRYSFDMLGEGARTAADAARYLAAYAAAIDAIGREAGSEALPARPGLSVKLSALHPRFEAVSRDRVMAELVPRLIELARNAKARDLNLTVDAEEADRLELTLEVFAAVLRDPLLAGWDGFGLAVQAYQKRALAVIDHVAELAAGLRRRLMVRLVKGAYWDSEIKRAQERGLDDYPVFTRKAMTDLNYLACAERLLTLRPRLFPQFATHNALTVAMLYELAGRSNGYEFQRLHGMGDALYAQLQADHPALGVRIYAPVGGHRDLLAYLVRRMLENGANSSFVAKVADPQADLSALLQRPAAIIGERRKARHARIPLPRDLYQPRRNSRGVEFGDRAALAKLQAEVATARQPITAAALIDGVGLGAAPRAVFSPIDRSSFVGSVREASAEQAQAAVAAAARAFASWSNTPAERRAACLEHAAELLEQRRGQFIALLQLEGGKMLDDALAELREAVDFCRYYAQHGRALMAEPALLPGPTGESNRLQLRGRGVFIAISPWNFPLAIFLGQITAALMAGNTVVAKPAEQTPLIAFAAVRLLHEAGVPPSALQFTPGNGVIGAALVAHPAVAGVAFTGSTTVARTINRVLAAKDGPIVPLIAETGGINAMLVDATALPEQVADDVVSSAFRSAGQRCSALRLLLLQHEVADRMIEIIIGAARELRIGDPRDVAVQIGPVIDDDAARQLRAHVTRMQHEARLLYAGDPPGPNYVAPHLIELDRIGQLTCEVFGPILHVVRYDARDIDKVLRAIAASGYGLTLGLQSRVDATVEDAIARLPVGNVYVNRNMIGAVVGAQPFGGSGLSGTGPKAGGPHYLPRFATEQTISINTAASGGNAALLSTEE</sequence>
<evidence type="ECO:0000313" key="11">
    <source>
        <dbReference type="Proteomes" id="UP000248148"/>
    </source>
</evidence>
<comment type="similarity">
    <text evidence="5">In the C-terminal section; belongs to the aldehyde dehydrogenase family.</text>
</comment>
<accession>A0A318TCB2</accession>
<proteinExistence type="inferred from homology"/>
<feature type="domain" description="Proline dehydrogenase" evidence="8">
    <location>
        <begin position="178"/>
        <end position="470"/>
    </location>
</feature>
<evidence type="ECO:0000256" key="1">
    <source>
        <dbReference type="ARBA" id="ARBA00004786"/>
    </source>
</evidence>
<dbReference type="NCBIfam" id="TIGR01238">
    <property type="entry name" value="D1pyr5carbox3"/>
    <property type="match status" value="1"/>
</dbReference>
<dbReference type="InterPro" id="IPR050485">
    <property type="entry name" value="Proline_metab_enzyme"/>
</dbReference>
<dbReference type="Pfam" id="PF01619">
    <property type="entry name" value="Pro_dh"/>
    <property type="match status" value="1"/>
</dbReference>
<dbReference type="PANTHER" id="PTHR42862">
    <property type="entry name" value="DELTA-1-PYRROLINE-5-CARBOXYLATE DEHYDROGENASE 1, ISOFORM A-RELATED"/>
    <property type="match status" value="1"/>
</dbReference>
<protein>
    <recommendedName>
        <fullName evidence="5">Bifunctional protein PutA</fullName>
    </recommendedName>
    <domain>
        <recommendedName>
            <fullName evidence="5">Proline dehydrogenase</fullName>
            <ecNumber evidence="5">1.5.5.2</ecNumber>
        </recommendedName>
        <alternativeName>
            <fullName evidence="5">Proline oxidase</fullName>
        </alternativeName>
    </domain>
    <domain>
        <recommendedName>
            <fullName evidence="5">Delta-1-pyrroline-5-carboxylate dehydrogenase</fullName>
            <shortName evidence="5">P5C dehydrogenase</shortName>
            <ecNumber evidence="5">1.2.1.88</ecNumber>
        </recommendedName>
        <alternativeName>
            <fullName evidence="5">L-glutamate gamma-semialdehyde dehydrogenase</fullName>
        </alternativeName>
    </domain>
</protein>
<dbReference type="EC" id="1.5.5.2" evidence="5"/>
<dbReference type="PIRSF" id="PIRSF000197">
    <property type="entry name" value="Bifunct_PutA"/>
    <property type="match status" value="1"/>
</dbReference>
<comment type="catalytic activity">
    <reaction evidence="4 5">
        <text>L-glutamate 5-semialdehyde + NAD(+) + H2O = L-glutamate + NADH + 2 H(+)</text>
        <dbReference type="Rhea" id="RHEA:30235"/>
        <dbReference type="ChEBI" id="CHEBI:15377"/>
        <dbReference type="ChEBI" id="CHEBI:15378"/>
        <dbReference type="ChEBI" id="CHEBI:29985"/>
        <dbReference type="ChEBI" id="CHEBI:57540"/>
        <dbReference type="ChEBI" id="CHEBI:57945"/>
        <dbReference type="ChEBI" id="CHEBI:58066"/>
        <dbReference type="EC" id="1.2.1.88"/>
    </reaction>
</comment>
<dbReference type="InterPro" id="IPR016162">
    <property type="entry name" value="Ald_DH_N"/>
</dbReference>
<evidence type="ECO:0000256" key="4">
    <source>
        <dbReference type="ARBA" id="ARBA00048142"/>
    </source>
</evidence>
<reference evidence="10 11" key="1">
    <citation type="submission" date="2018-06" db="EMBL/GenBank/DDBJ databases">
        <title>Genomic Encyclopedia of Archaeal and Bacterial Type Strains, Phase II (KMG-II): from individual species to whole genera.</title>
        <authorList>
            <person name="Goeker M."/>
        </authorList>
    </citation>
    <scope>NUCLEOTIDE SEQUENCE [LARGE SCALE GENOMIC DNA]</scope>
    <source>
        <strain evidence="10 11">JCM 11668</strain>
    </source>
</reference>
<evidence type="ECO:0000256" key="3">
    <source>
        <dbReference type="ARBA" id="ARBA00023027"/>
    </source>
</evidence>
<dbReference type="Pfam" id="PF00171">
    <property type="entry name" value="Aldedh"/>
    <property type="match status" value="1"/>
</dbReference>
<evidence type="ECO:0000313" key="10">
    <source>
        <dbReference type="EMBL" id="PYE99981.1"/>
    </source>
</evidence>
<feature type="domain" description="Aldehyde dehydrogenase" evidence="7">
    <location>
        <begin position="556"/>
        <end position="1008"/>
    </location>
</feature>
<dbReference type="SUPFAM" id="SSF51730">
    <property type="entry name" value="FAD-linked oxidoreductase"/>
    <property type="match status" value="1"/>
</dbReference>
<keyword evidence="5" id="KW-0274">FAD</keyword>
<dbReference type="InterPro" id="IPR029041">
    <property type="entry name" value="FAD-linked_oxidoreductase-like"/>
</dbReference>
<dbReference type="GO" id="GO:0004657">
    <property type="term" value="F:proline dehydrogenase activity"/>
    <property type="evidence" value="ECO:0007669"/>
    <property type="project" value="UniProtKB-UniRule"/>
</dbReference>
<dbReference type="GO" id="GO:0009898">
    <property type="term" value="C:cytoplasmic side of plasma membrane"/>
    <property type="evidence" value="ECO:0007669"/>
    <property type="project" value="TreeGrafter"/>
</dbReference>
<keyword evidence="5" id="KW-0285">Flavoprotein</keyword>
<dbReference type="InterPro" id="IPR025703">
    <property type="entry name" value="Bifunct_PutA"/>
</dbReference>
<comment type="cofactor">
    <cofactor evidence="5">
        <name>FAD</name>
        <dbReference type="ChEBI" id="CHEBI:57692"/>
    </cofactor>
</comment>
<dbReference type="InterPro" id="IPR005933">
    <property type="entry name" value="PutA_C"/>
</dbReference>
<dbReference type="PANTHER" id="PTHR42862:SF1">
    <property type="entry name" value="DELTA-1-PYRROLINE-5-CARBOXYLATE DEHYDROGENASE 2, ISOFORM A-RELATED"/>
    <property type="match status" value="1"/>
</dbReference>
<dbReference type="SUPFAM" id="SSF53720">
    <property type="entry name" value="ALDH-like"/>
    <property type="match status" value="1"/>
</dbReference>
<dbReference type="EMBL" id="QJTI01000032">
    <property type="protein sequence ID" value="PYE99981.1"/>
    <property type="molecule type" value="Genomic_DNA"/>
</dbReference>
<dbReference type="NCBIfam" id="NF008869">
    <property type="entry name" value="PRK11904.1"/>
    <property type="match status" value="1"/>
</dbReference>
<comment type="pathway">
    <text evidence="5">Amino-acid degradation; L-proline degradation into L-glutamate; L-glutamate from L-proline: step 1/2.</text>
</comment>
<dbReference type="Gene3D" id="3.40.309.10">
    <property type="entry name" value="Aldehyde Dehydrogenase, Chain A, domain 2"/>
    <property type="match status" value="1"/>
</dbReference>
<dbReference type="InterPro" id="IPR002872">
    <property type="entry name" value="Proline_DH_dom"/>
</dbReference>
<evidence type="ECO:0000259" key="8">
    <source>
        <dbReference type="Pfam" id="PF01619"/>
    </source>
</evidence>